<sequence length="140" mass="14708">MNFSQIARPLCLTSLLLASPAAFAGPSPQGEWRVADGTATIRVHRCGAAFCGNIATTITPAGKDIHNPDPRKRNRTVLGIEVLYALRATGPNAWSGYSYNAQDGQTYTITVSLASATTLRVQGCVPGGGACGGETWTRAR</sequence>
<name>A0A3D9Z0M5_9HYPH</name>
<protein>
    <submittedName>
        <fullName evidence="3">Uncharacterized protein (DUF2147 family)</fullName>
    </submittedName>
</protein>
<accession>A0A3D9Z0M5</accession>
<reference evidence="3 4" key="1">
    <citation type="submission" date="2018-08" db="EMBL/GenBank/DDBJ databases">
        <title>Genomic Encyclopedia of Type Strains, Phase IV (KMG-IV): sequencing the most valuable type-strain genomes for metagenomic binning, comparative biology and taxonomic classification.</title>
        <authorList>
            <person name="Goeker M."/>
        </authorList>
    </citation>
    <scope>NUCLEOTIDE SEQUENCE [LARGE SCALE GENOMIC DNA]</scope>
    <source>
        <strain evidence="3 4">BW863</strain>
    </source>
</reference>
<dbReference type="EMBL" id="QUMO01000004">
    <property type="protein sequence ID" value="REF84739.1"/>
    <property type="molecule type" value="Genomic_DNA"/>
</dbReference>
<gene>
    <name evidence="3" type="ORF">DES32_2853</name>
</gene>
<dbReference type="RefSeq" id="WP_115837347.1">
    <property type="nucleotide sequence ID" value="NZ_CP025086.1"/>
</dbReference>
<dbReference type="Gene3D" id="2.40.128.520">
    <property type="match status" value="1"/>
</dbReference>
<feature type="domain" description="DUF2147" evidence="2">
    <location>
        <begin position="30"/>
        <end position="138"/>
    </location>
</feature>
<dbReference type="Proteomes" id="UP000256900">
    <property type="component" value="Unassembled WGS sequence"/>
</dbReference>
<dbReference type="PANTHER" id="PTHR36919">
    <property type="entry name" value="BLR1215 PROTEIN"/>
    <property type="match status" value="1"/>
</dbReference>
<evidence type="ECO:0000313" key="3">
    <source>
        <dbReference type="EMBL" id="REF84739.1"/>
    </source>
</evidence>
<dbReference type="AlphaFoldDB" id="A0A3D9Z0M5"/>
<comment type="caution">
    <text evidence="3">The sequence shown here is derived from an EMBL/GenBank/DDBJ whole genome shotgun (WGS) entry which is preliminary data.</text>
</comment>
<evidence type="ECO:0000256" key="1">
    <source>
        <dbReference type="SAM" id="SignalP"/>
    </source>
</evidence>
<dbReference type="PANTHER" id="PTHR36919:SF2">
    <property type="entry name" value="BLL6627 PROTEIN"/>
    <property type="match status" value="1"/>
</dbReference>
<dbReference type="OrthoDB" id="9811671at2"/>
<dbReference type="InterPro" id="IPR019223">
    <property type="entry name" value="DUF2147"/>
</dbReference>
<organism evidence="3 4">
    <name type="scientific">Methylovirgula ligni</name>
    <dbReference type="NCBI Taxonomy" id="569860"/>
    <lineage>
        <taxon>Bacteria</taxon>
        <taxon>Pseudomonadati</taxon>
        <taxon>Pseudomonadota</taxon>
        <taxon>Alphaproteobacteria</taxon>
        <taxon>Hyphomicrobiales</taxon>
        <taxon>Beijerinckiaceae</taxon>
        <taxon>Methylovirgula</taxon>
    </lineage>
</organism>
<evidence type="ECO:0000259" key="2">
    <source>
        <dbReference type="Pfam" id="PF09917"/>
    </source>
</evidence>
<dbReference type="Pfam" id="PF09917">
    <property type="entry name" value="DUF2147"/>
    <property type="match status" value="1"/>
</dbReference>
<keyword evidence="1" id="KW-0732">Signal</keyword>
<feature type="chain" id="PRO_5017625019" evidence="1">
    <location>
        <begin position="25"/>
        <end position="140"/>
    </location>
</feature>
<evidence type="ECO:0000313" key="4">
    <source>
        <dbReference type="Proteomes" id="UP000256900"/>
    </source>
</evidence>
<proteinExistence type="predicted"/>
<feature type="signal peptide" evidence="1">
    <location>
        <begin position="1"/>
        <end position="24"/>
    </location>
</feature>
<keyword evidence="4" id="KW-1185">Reference proteome</keyword>